<dbReference type="Pfam" id="PF18352">
    <property type="entry name" value="Gp138_N"/>
    <property type="match status" value="1"/>
</dbReference>
<evidence type="ECO:0000313" key="2">
    <source>
        <dbReference type="EMBL" id="SET17415.1"/>
    </source>
</evidence>
<dbReference type="RefSeq" id="WP_093319432.1">
    <property type="nucleotide sequence ID" value="NZ_FOHV01000010.1"/>
</dbReference>
<keyword evidence="3" id="KW-1185">Reference proteome</keyword>
<dbReference type="AlphaFoldDB" id="A0A1I0CED9"/>
<dbReference type="InterPro" id="IPR037026">
    <property type="entry name" value="Vgr_OB-fold_dom_sf"/>
</dbReference>
<name>A0A1I0CED9_9GAMM</name>
<evidence type="ECO:0000259" key="1">
    <source>
        <dbReference type="Pfam" id="PF18352"/>
    </source>
</evidence>
<gene>
    <name evidence="2" type="ORF">SAMN02583745_01589</name>
</gene>
<dbReference type="InterPro" id="IPR041599">
    <property type="entry name" value="Gp138_N"/>
</dbReference>
<proteinExistence type="predicted"/>
<dbReference type="STRING" id="1123402.SAMN02583745_01589"/>
<protein>
    <recommendedName>
        <fullName evidence="1">Phage protein Gp138 N-terminal domain-containing protein</fullName>
    </recommendedName>
</protein>
<dbReference type="EMBL" id="FOHV01000010">
    <property type="protein sequence ID" value="SET17415.1"/>
    <property type="molecule type" value="Genomic_DNA"/>
</dbReference>
<evidence type="ECO:0000313" key="3">
    <source>
        <dbReference type="Proteomes" id="UP000242642"/>
    </source>
</evidence>
<dbReference type="OrthoDB" id="1903830at2"/>
<organism evidence="2 3">
    <name type="scientific">Thorsellia anophelis DSM 18579</name>
    <dbReference type="NCBI Taxonomy" id="1123402"/>
    <lineage>
        <taxon>Bacteria</taxon>
        <taxon>Pseudomonadati</taxon>
        <taxon>Pseudomonadota</taxon>
        <taxon>Gammaproteobacteria</taxon>
        <taxon>Enterobacterales</taxon>
        <taxon>Thorselliaceae</taxon>
        <taxon>Thorsellia</taxon>
    </lineage>
</organism>
<feature type="domain" description="Phage protein Gp138 N-terminal" evidence="1">
    <location>
        <begin position="33"/>
        <end position="130"/>
    </location>
</feature>
<sequence length="236" mass="25826">MSKHNFNWENPSLEQAQKSALENELKSLRTAFPARVIDFDATTQSAVIECLIHTVLSDNEGGLPLPPLENVPVIFPRTTRFAITFPIHKGDEGIAIIADRCIDAWWVTGKASKPLVYRMHDLSDAIFIPGINSLPTATQNFDADALAIRSAENNQYIKLFQSGEIEIDATKLTIKCPTIFENLLTYQNGIAGSAGNNSNALSGDFTITEGDLMVEGISLKRHIHIDSEGGNTSEAK</sequence>
<dbReference type="Gene3D" id="2.40.50.230">
    <property type="entry name" value="Gp5 N-terminal domain"/>
    <property type="match status" value="1"/>
</dbReference>
<reference evidence="3" key="1">
    <citation type="submission" date="2016-10" db="EMBL/GenBank/DDBJ databases">
        <authorList>
            <person name="Varghese N."/>
            <person name="Submissions S."/>
        </authorList>
    </citation>
    <scope>NUCLEOTIDE SEQUENCE [LARGE SCALE GENOMIC DNA]</scope>
    <source>
        <strain evidence="3">DSM 18579</strain>
    </source>
</reference>
<accession>A0A1I0CED9</accession>
<dbReference type="Proteomes" id="UP000242642">
    <property type="component" value="Unassembled WGS sequence"/>
</dbReference>